<name>A0A0V1A772_9BILA</name>
<accession>A0A0V1A772</accession>
<sequence>MVLACHSDIRDYIIRNNYSCHQKFLKVITKCQLISLQISTSTENWKSFNYETNHIISRDT</sequence>
<comment type="caution">
    <text evidence="1">The sequence shown here is derived from an EMBL/GenBank/DDBJ whole genome shotgun (WGS) entry which is preliminary data.</text>
</comment>
<dbReference type="EMBL" id="JYDQ01000023">
    <property type="protein sequence ID" value="KRY20678.1"/>
    <property type="molecule type" value="Genomic_DNA"/>
</dbReference>
<dbReference type="Proteomes" id="UP000054783">
    <property type="component" value="Unassembled WGS sequence"/>
</dbReference>
<reference evidence="1 2" key="1">
    <citation type="submission" date="2015-01" db="EMBL/GenBank/DDBJ databases">
        <title>Evolution of Trichinella species and genotypes.</title>
        <authorList>
            <person name="Korhonen P.K."/>
            <person name="Edoardo P."/>
            <person name="Giuseppe L.R."/>
            <person name="Gasser R.B."/>
        </authorList>
    </citation>
    <scope>NUCLEOTIDE SEQUENCE [LARGE SCALE GENOMIC DNA]</scope>
    <source>
        <strain evidence="1">ISS2496</strain>
    </source>
</reference>
<organism evidence="1 2">
    <name type="scientific">Trichinella patagoniensis</name>
    <dbReference type="NCBI Taxonomy" id="990121"/>
    <lineage>
        <taxon>Eukaryota</taxon>
        <taxon>Metazoa</taxon>
        <taxon>Ecdysozoa</taxon>
        <taxon>Nematoda</taxon>
        <taxon>Enoplea</taxon>
        <taxon>Dorylaimia</taxon>
        <taxon>Trichinellida</taxon>
        <taxon>Trichinellidae</taxon>
        <taxon>Trichinella</taxon>
    </lineage>
</organism>
<proteinExistence type="predicted"/>
<evidence type="ECO:0000313" key="1">
    <source>
        <dbReference type="EMBL" id="KRY20678.1"/>
    </source>
</evidence>
<evidence type="ECO:0000313" key="2">
    <source>
        <dbReference type="Proteomes" id="UP000054783"/>
    </source>
</evidence>
<gene>
    <name evidence="1" type="ORF">T12_15842</name>
</gene>
<dbReference type="AlphaFoldDB" id="A0A0V1A772"/>
<keyword evidence="2" id="KW-1185">Reference proteome</keyword>
<protein>
    <submittedName>
        <fullName evidence="1">Uncharacterized protein</fullName>
    </submittedName>
</protein>